<evidence type="ECO:0000313" key="2">
    <source>
        <dbReference type="Proteomes" id="UP000095287"/>
    </source>
</evidence>
<dbReference type="Proteomes" id="UP000095287">
    <property type="component" value="Unplaced"/>
</dbReference>
<organism evidence="2 3">
    <name type="scientific">Steinernema glaseri</name>
    <dbReference type="NCBI Taxonomy" id="37863"/>
    <lineage>
        <taxon>Eukaryota</taxon>
        <taxon>Metazoa</taxon>
        <taxon>Ecdysozoa</taxon>
        <taxon>Nematoda</taxon>
        <taxon>Chromadorea</taxon>
        <taxon>Rhabditida</taxon>
        <taxon>Tylenchina</taxon>
        <taxon>Panagrolaimomorpha</taxon>
        <taxon>Strongyloidoidea</taxon>
        <taxon>Steinernematidae</taxon>
        <taxon>Steinernema</taxon>
    </lineage>
</organism>
<keyword evidence="2" id="KW-1185">Reference proteome</keyword>
<sequence length="130" mass="14566">MQATHAKNNYPETDKSCSDVDGSNEEGGEESQKPLKRILSAACKAGGQLRQVSRVLCDVFIGCTTDIKRYVKRFQLNSLTYLSLERLKVRMSHLTVAQFLQLKLVCVCDARRDTGPTTKELQIRAQSTDL</sequence>
<accession>A0A1I7YDN0</accession>
<evidence type="ECO:0000256" key="1">
    <source>
        <dbReference type="SAM" id="MobiDB-lite"/>
    </source>
</evidence>
<reference evidence="3" key="1">
    <citation type="submission" date="2016-11" db="UniProtKB">
        <authorList>
            <consortium name="WormBaseParasite"/>
        </authorList>
    </citation>
    <scope>IDENTIFICATION</scope>
</reference>
<feature type="compositionally biased region" description="Polar residues" evidence="1">
    <location>
        <begin position="1"/>
        <end position="11"/>
    </location>
</feature>
<evidence type="ECO:0000313" key="3">
    <source>
        <dbReference type="WBParaSite" id="L893_g15261.t1"/>
    </source>
</evidence>
<protein>
    <submittedName>
        <fullName evidence="3">DUF4477 domain-containing protein</fullName>
    </submittedName>
</protein>
<proteinExistence type="predicted"/>
<feature type="region of interest" description="Disordered" evidence="1">
    <location>
        <begin position="1"/>
        <end position="33"/>
    </location>
</feature>
<name>A0A1I7YDN0_9BILA</name>
<dbReference type="AlphaFoldDB" id="A0A1I7YDN0"/>
<dbReference type="WBParaSite" id="L893_g15261.t1">
    <property type="protein sequence ID" value="L893_g15261.t1"/>
    <property type="gene ID" value="L893_g15261"/>
</dbReference>